<reference evidence="2 3" key="1">
    <citation type="submission" date="2018-02" db="EMBL/GenBank/DDBJ databases">
        <title>The genomes of Aspergillus section Nigri reveals drivers in fungal speciation.</title>
        <authorList>
            <consortium name="DOE Joint Genome Institute"/>
            <person name="Vesth T.C."/>
            <person name="Nybo J."/>
            <person name="Theobald S."/>
            <person name="Brandl J."/>
            <person name="Frisvad J.C."/>
            <person name="Nielsen K.F."/>
            <person name="Lyhne E.K."/>
            <person name="Kogle M.E."/>
            <person name="Kuo A."/>
            <person name="Riley R."/>
            <person name="Clum A."/>
            <person name="Nolan M."/>
            <person name="Lipzen A."/>
            <person name="Salamov A."/>
            <person name="Henrissat B."/>
            <person name="Wiebenga A."/>
            <person name="De vries R.P."/>
            <person name="Grigoriev I.V."/>
            <person name="Mortensen U.H."/>
            <person name="Andersen M.R."/>
            <person name="Baker S.E."/>
        </authorList>
    </citation>
    <scope>NUCLEOTIDE SEQUENCE [LARGE SCALE GENOMIC DNA]</scope>
    <source>
        <strain evidence="2 3">CBS 707.79</strain>
    </source>
</reference>
<proteinExistence type="predicted"/>
<evidence type="ECO:0008006" key="4">
    <source>
        <dbReference type="Google" id="ProtNLM"/>
    </source>
</evidence>
<keyword evidence="3" id="KW-1185">Reference proteome</keyword>
<dbReference type="VEuPathDB" id="FungiDB:BO71DRAFT_397366"/>
<feature type="compositionally biased region" description="Low complexity" evidence="1">
    <location>
        <begin position="88"/>
        <end position="101"/>
    </location>
</feature>
<dbReference type="EMBL" id="KZ825842">
    <property type="protein sequence ID" value="PYH96122.1"/>
    <property type="molecule type" value="Genomic_DNA"/>
</dbReference>
<evidence type="ECO:0000313" key="3">
    <source>
        <dbReference type="Proteomes" id="UP000247810"/>
    </source>
</evidence>
<sequence length="221" mass="23707">MTSPTPPHPTSYIIIISGTHVTGKDTLVSSLSTTFHCPALKGEYCYSSAWAIARSREKHGYDRDTIFGQTWLRKMNRIGLLAAMDSHSSSSASSASSSGSDSGDGDGDGDCDSEGGILAVVSCFAMRKPSRDAIREIMLAQEEPVGVIFVVLQIERETLVGRTLGAENQELALRILEEKVEDIRVPVLEEEPDTLVVDGTLDVDSLAVQIGGLVRGILVRG</sequence>
<dbReference type="SUPFAM" id="SSF52540">
    <property type="entry name" value="P-loop containing nucleoside triphosphate hydrolases"/>
    <property type="match status" value="1"/>
</dbReference>
<name>A0A319EWU9_9EURO</name>
<accession>A0A319EWU9</accession>
<dbReference type="InterPro" id="IPR027417">
    <property type="entry name" value="P-loop_NTPase"/>
</dbReference>
<organism evidence="2 3">
    <name type="scientific">Aspergillus ellipticus CBS 707.79</name>
    <dbReference type="NCBI Taxonomy" id="1448320"/>
    <lineage>
        <taxon>Eukaryota</taxon>
        <taxon>Fungi</taxon>
        <taxon>Dikarya</taxon>
        <taxon>Ascomycota</taxon>
        <taxon>Pezizomycotina</taxon>
        <taxon>Eurotiomycetes</taxon>
        <taxon>Eurotiomycetidae</taxon>
        <taxon>Eurotiales</taxon>
        <taxon>Aspergillaceae</taxon>
        <taxon>Aspergillus</taxon>
        <taxon>Aspergillus subgen. Circumdati</taxon>
    </lineage>
</organism>
<dbReference type="Proteomes" id="UP000247810">
    <property type="component" value="Unassembled WGS sequence"/>
</dbReference>
<feature type="region of interest" description="Disordered" evidence="1">
    <location>
        <begin position="88"/>
        <end position="109"/>
    </location>
</feature>
<dbReference type="STRING" id="1448320.A0A319EWU9"/>
<dbReference type="OrthoDB" id="3533051at2759"/>
<protein>
    <recommendedName>
        <fullName evidence="4">P-loop containing nucleoside triphosphate hydrolase protein</fullName>
    </recommendedName>
</protein>
<gene>
    <name evidence="2" type="ORF">BO71DRAFT_397366</name>
</gene>
<evidence type="ECO:0000313" key="2">
    <source>
        <dbReference type="EMBL" id="PYH96122.1"/>
    </source>
</evidence>
<dbReference type="AlphaFoldDB" id="A0A319EWU9"/>
<evidence type="ECO:0000256" key="1">
    <source>
        <dbReference type="SAM" id="MobiDB-lite"/>
    </source>
</evidence>
<dbReference type="Gene3D" id="3.40.50.300">
    <property type="entry name" value="P-loop containing nucleotide triphosphate hydrolases"/>
    <property type="match status" value="1"/>
</dbReference>